<organism evidence="2">
    <name type="scientific">uncultured Pseudonocardia sp</name>
    <dbReference type="NCBI Taxonomy" id="211455"/>
    <lineage>
        <taxon>Bacteria</taxon>
        <taxon>Bacillati</taxon>
        <taxon>Actinomycetota</taxon>
        <taxon>Actinomycetes</taxon>
        <taxon>Pseudonocardiales</taxon>
        <taxon>Pseudonocardiaceae</taxon>
        <taxon>Pseudonocardia</taxon>
        <taxon>environmental samples</taxon>
    </lineage>
</organism>
<feature type="non-terminal residue" evidence="2">
    <location>
        <position position="1"/>
    </location>
</feature>
<evidence type="ECO:0000256" key="1">
    <source>
        <dbReference type="SAM" id="MobiDB-lite"/>
    </source>
</evidence>
<feature type="compositionally biased region" description="Basic residues" evidence="1">
    <location>
        <begin position="81"/>
        <end position="93"/>
    </location>
</feature>
<sequence>GRHGTAARAARRRDRAGRGGAVRHPPARGPRCAGGEGRAAGRRGLRPRLRPGGARAVQPLRLAQPRQGERGAGPEGPCGARRARRPARPRRRRGAEPRPRGRRPPRRHRRRPGGPVPAAGGLRRLRVRRRWPVLRPQGLRPADPVRGRAGLGDRHPGRAGEGRHLGGRHRRRHVRAHRRARRPARARPDGPGPGAGGVDAGGAGGVDGLPLPLRAVGHRAAARRGEPLHDRPVRPGPHRHRGGGERRAAERAGVGGVLRHRAAPSRAGRRPPLRGQRGPGGAPRRAGRARRRGVRRAGPGGRAGAPGRRRHRPRPAAHDGRVRRAPAARRPRPLARGGDGGGTGALARAAGDRGLARAHRRRPGGRGAHGRGPRRAGARM</sequence>
<feature type="compositionally biased region" description="Basic residues" evidence="1">
    <location>
        <begin position="285"/>
        <end position="295"/>
    </location>
</feature>
<feature type="compositionally biased region" description="Basic residues" evidence="1">
    <location>
        <begin position="356"/>
        <end position="380"/>
    </location>
</feature>
<feature type="compositionally biased region" description="Basic and acidic residues" evidence="1">
    <location>
        <begin position="223"/>
        <end position="233"/>
    </location>
</feature>
<reference evidence="2" key="1">
    <citation type="submission" date="2020-02" db="EMBL/GenBank/DDBJ databases">
        <authorList>
            <person name="Meier V. D."/>
        </authorList>
    </citation>
    <scope>NUCLEOTIDE SEQUENCE</scope>
    <source>
        <strain evidence="2">AVDCRST_MAG66</strain>
    </source>
</reference>
<feature type="non-terminal residue" evidence="2">
    <location>
        <position position="380"/>
    </location>
</feature>
<feature type="compositionally biased region" description="Basic residues" evidence="1">
    <location>
        <begin position="165"/>
        <end position="185"/>
    </location>
</feature>
<dbReference type="AlphaFoldDB" id="A0A6J4N4P3"/>
<feature type="compositionally biased region" description="Basic residues" evidence="1">
    <location>
        <begin position="1"/>
        <end position="15"/>
    </location>
</feature>
<accession>A0A6J4N4P3</accession>
<dbReference type="EMBL" id="CADCUS010000006">
    <property type="protein sequence ID" value="CAA9377351.1"/>
    <property type="molecule type" value="Genomic_DNA"/>
</dbReference>
<feature type="compositionally biased region" description="Basic residues" evidence="1">
    <location>
        <begin position="323"/>
        <end position="333"/>
    </location>
</feature>
<feature type="compositionally biased region" description="Basic residues" evidence="1">
    <location>
        <begin position="40"/>
        <end position="49"/>
    </location>
</feature>
<gene>
    <name evidence="2" type="ORF">AVDCRST_MAG66-75</name>
</gene>
<feature type="region of interest" description="Disordered" evidence="1">
    <location>
        <begin position="1"/>
        <end position="380"/>
    </location>
</feature>
<protein>
    <submittedName>
        <fullName evidence="2">Putative CAIB/BAIF-family enzyme</fullName>
    </submittedName>
</protein>
<feature type="compositionally biased region" description="Basic residues" evidence="1">
    <location>
        <begin position="100"/>
        <end position="112"/>
    </location>
</feature>
<feature type="compositionally biased region" description="Basic and acidic residues" evidence="1">
    <location>
        <begin position="143"/>
        <end position="164"/>
    </location>
</feature>
<feature type="compositionally biased region" description="Basic residues" evidence="1">
    <location>
        <begin position="258"/>
        <end position="272"/>
    </location>
</feature>
<proteinExistence type="predicted"/>
<evidence type="ECO:0000313" key="2">
    <source>
        <dbReference type="EMBL" id="CAA9377351.1"/>
    </source>
</evidence>
<feature type="compositionally biased region" description="Gly residues" evidence="1">
    <location>
        <begin position="192"/>
        <end position="207"/>
    </location>
</feature>
<name>A0A6J4N4P3_9PSEU</name>
<feature type="compositionally biased region" description="Basic residues" evidence="1">
    <location>
        <begin position="123"/>
        <end position="132"/>
    </location>
</feature>